<keyword evidence="4" id="KW-1185">Reference proteome</keyword>
<dbReference type="PANTHER" id="PTHR43011:SF1">
    <property type="entry name" value="IRON-SULFUR CLUSTER ASSEMBLY 2 HOMOLOG, MITOCHONDRIAL"/>
    <property type="match status" value="1"/>
</dbReference>
<dbReference type="InterPro" id="IPR016092">
    <property type="entry name" value="ATAP"/>
</dbReference>
<feature type="domain" description="Core" evidence="2">
    <location>
        <begin position="140"/>
        <end position="240"/>
    </location>
</feature>
<name>A0A0U5EQJ3_9BACT</name>
<evidence type="ECO:0000256" key="1">
    <source>
        <dbReference type="SAM" id="MobiDB-lite"/>
    </source>
</evidence>
<dbReference type="Proteomes" id="UP000069902">
    <property type="component" value="Chromosome cPNK"/>
</dbReference>
<dbReference type="KEGG" id="pnl:PNK_0793"/>
<dbReference type="EMBL" id="LN879502">
    <property type="protein sequence ID" value="CUI16419.1"/>
    <property type="molecule type" value="Genomic_DNA"/>
</dbReference>
<gene>
    <name evidence="3" type="ORF">PNK_0793</name>
</gene>
<dbReference type="InParanoid" id="A0A0U5EQJ3"/>
<dbReference type="InterPro" id="IPR035903">
    <property type="entry name" value="HesB-like_dom_sf"/>
</dbReference>
<dbReference type="AlphaFoldDB" id="A0A0U5EQJ3"/>
<dbReference type="InterPro" id="IPR038062">
    <property type="entry name" value="ScdA-like_N_sf"/>
</dbReference>
<evidence type="ECO:0000313" key="4">
    <source>
        <dbReference type="Proteomes" id="UP000069902"/>
    </source>
</evidence>
<dbReference type="Gene3D" id="1.10.3910.10">
    <property type="entry name" value="SP0561-like"/>
    <property type="match status" value="1"/>
</dbReference>
<dbReference type="NCBIfam" id="TIGR00049">
    <property type="entry name" value="iron-sulfur cluster assembly accessory protein"/>
    <property type="match status" value="1"/>
</dbReference>
<dbReference type="Pfam" id="PF01521">
    <property type="entry name" value="Fe-S_biosyn"/>
    <property type="match status" value="1"/>
</dbReference>
<dbReference type="InterPro" id="IPR000361">
    <property type="entry name" value="ATAP_core_dom"/>
</dbReference>
<protein>
    <submittedName>
        <fullName evidence="3">Putative iron-sulfur cluster assembly accessory protein</fullName>
    </submittedName>
</protein>
<dbReference type="PATRIC" id="fig|389348.3.peg.871"/>
<dbReference type="Gene3D" id="2.60.300.12">
    <property type="entry name" value="HesB-like domain"/>
    <property type="match status" value="1"/>
</dbReference>
<feature type="region of interest" description="Disordered" evidence="1">
    <location>
        <begin position="1"/>
        <end position="24"/>
    </location>
</feature>
<dbReference type="PANTHER" id="PTHR43011">
    <property type="entry name" value="IRON-SULFUR CLUSTER ASSEMBLY 2 HOMOLOG, MITOCHONDRIAL"/>
    <property type="match status" value="1"/>
</dbReference>
<dbReference type="GO" id="GO:0051537">
    <property type="term" value="F:2 iron, 2 sulfur cluster binding"/>
    <property type="evidence" value="ECO:0007669"/>
    <property type="project" value="UniProtKB-ARBA"/>
</dbReference>
<dbReference type="GO" id="GO:0005506">
    <property type="term" value="F:iron ion binding"/>
    <property type="evidence" value="ECO:0007669"/>
    <property type="project" value="TreeGrafter"/>
</dbReference>
<dbReference type="GO" id="GO:0016226">
    <property type="term" value="P:iron-sulfur cluster assembly"/>
    <property type="evidence" value="ECO:0007669"/>
    <property type="project" value="InterPro"/>
</dbReference>
<dbReference type="STRING" id="389348.PNK_0793"/>
<dbReference type="GO" id="GO:0051539">
    <property type="term" value="F:4 iron, 4 sulfur cluster binding"/>
    <property type="evidence" value="ECO:0007669"/>
    <property type="project" value="TreeGrafter"/>
</dbReference>
<proteinExistence type="predicted"/>
<dbReference type="RefSeq" id="WP_173636861.1">
    <property type="nucleotide sequence ID" value="NZ_LN879502.1"/>
</dbReference>
<dbReference type="SUPFAM" id="SSF89360">
    <property type="entry name" value="HesB-like domain"/>
    <property type="match status" value="1"/>
</dbReference>
<sequence>MSCCSKPKHDDHSHSHSHSGGCCSPAPKEHSHSGGCCSPAPKEDSHSGGCCSAPKKQQQAPTKITRLMTIEDILGMFPFKAQKLSQEITNAGLHCVGCHAAVWETLEGGMMSHGKTNEQIDELVHRLNVLLEEPIDQSSISITARGASKFLEILNDENKQGWGMRFAEEMAGCNGFEYVLDFSEKADAEDQIFTSNGIEIHVKKAMVPRLLGSEIDFVDGLRGSGFKISNPNVRSSCGCGTSHNY</sequence>
<evidence type="ECO:0000313" key="3">
    <source>
        <dbReference type="EMBL" id="CUI16419.1"/>
    </source>
</evidence>
<dbReference type="SUPFAM" id="SSF140683">
    <property type="entry name" value="SP0561-like"/>
    <property type="match status" value="1"/>
</dbReference>
<organism evidence="3 4">
    <name type="scientific">Candidatus Protochlamydia naegleriophila</name>
    <dbReference type="NCBI Taxonomy" id="389348"/>
    <lineage>
        <taxon>Bacteria</taxon>
        <taxon>Pseudomonadati</taxon>
        <taxon>Chlamydiota</taxon>
        <taxon>Chlamydiia</taxon>
        <taxon>Parachlamydiales</taxon>
        <taxon>Parachlamydiaceae</taxon>
        <taxon>Candidatus Protochlamydia</taxon>
    </lineage>
</organism>
<accession>A0A0U5EQJ3</accession>
<evidence type="ECO:0000259" key="2">
    <source>
        <dbReference type="Pfam" id="PF01521"/>
    </source>
</evidence>
<reference evidence="4" key="1">
    <citation type="submission" date="2015-09" db="EMBL/GenBank/DDBJ databases">
        <authorList>
            <person name="Bertelli C."/>
        </authorList>
    </citation>
    <scope>NUCLEOTIDE SEQUENCE [LARGE SCALE GENOMIC DNA]</scope>
    <source>
        <strain evidence="4">KNic</strain>
    </source>
</reference>